<evidence type="ECO:0000256" key="2">
    <source>
        <dbReference type="ARBA" id="ARBA00012438"/>
    </source>
</evidence>
<dbReference type="CDD" id="cd16917">
    <property type="entry name" value="HATPase_UhpB-NarQ-NarX-like"/>
    <property type="match status" value="1"/>
</dbReference>
<dbReference type="InterPro" id="IPR050482">
    <property type="entry name" value="Sensor_HK_TwoCompSys"/>
</dbReference>
<dbReference type="InterPro" id="IPR036890">
    <property type="entry name" value="HATPase_C_sf"/>
</dbReference>
<dbReference type="RefSeq" id="WP_389361776.1">
    <property type="nucleotide sequence ID" value="NZ_JBIACK010000007.1"/>
</dbReference>
<feature type="domain" description="Histidine kinase/HSP90-like ATPase" evidence="8">
    <location>
        <begin position="279"/>
        <end position="362"/>
    </location>
</feature>
<evidence type="ECO:0000256" key="3">
    <source>
        <dbReference type="ARBA" id="ARBA00022679"/>
    </source>
</evidence>
<dbReference type="InterPro" id="IPR056374">
    <property type="entry name" value="DesK/YvfT_N"/>
</dbReference>
<dbReference type="Pfam" id="PF23540">
    <property type="entry name" value="DesK_N"/>
    <property type="match status" value="1"/>
</dbReference>
<feature type="coiled-coil region" evidence="6">
    <location>
        <begin position="154"/>
        <end position="181"/>
    </location>
</feature>
<protein>
    <recommendedName>
        <fullName evidence="2">histidine kinase</fullName>
        <ecNumber evidence="2">2.7.13.3</ecNumber>
    </recommendedName>
</protein>
<feature type="transmembrane region" description="Helical" evidence="7">
    <location>
        <begin position="34"/>
        <end position="50"/>
    </location>
</feature>
<keyword evidence="5" id="KW-0902">Two-component regulatory system</keyword>
<feature type="transmembrane region" description="Helical" evidence="7">
    <location>
        <begin position="62"/>
        <end position="83"/>
    </location>
</feature>
<feature type="domain" description="DesK/YvfT N-terminal" evidence="10">
    <location>
        <begin position="4"/>
        <end position="146"/>
    </location>
</feature>
<keyword evidence="6" id="KW-0175">Coiled coil</keyword>
<dbReference type="EMBL" id="JBIACK010000007">
    <property type="protein sequence ID" value="MFE8701807.1"/>
    <property type="molecule type" value="Genomic_DNA"/>
</dbReference>
<accession>A0ABW6KGI2</accession>
<dbReference type="Pfam" id="PF02518">
    <property type="entry name" value="HATPase_c"/>
    <property type="match status" value="1"/>
</dbReference>
<keyword evidence="3" id="KW-0808">Transferase</keyword>
<dbReference type="InterPro" id="IPR011712">
    <property type="entry name" value="Sig_transdc_His_kin_sub3_dim/P"/>
</dbReference>
<keyword evidence="7" id="KW-0472">Membrane</keyword>
<sequence length="373" mass="42500">MKVEIFPRRFGFFPYVFLVYLFMPGYYISLENGIKMAIGYAMLLAFLVTYRQLYFSLGEKKFTYWLVLQVGIILCLSIFYNINNLFLGFFPANFIGWYEDKKVFYRALGLFALTIVTPLLIHLDNLLPRNLFYFVPFIIIMIVSPFGIRSMNSRMELERKLDEANEQIKELVKREERMRIARDLHDTLGHTLSLLTLKSQLVGKLVTKNPERAKLEAKEMERTSRSALAQVRELVSDMRAITIAEELIETQNILQSAGITLEIVGDTSLPNVPHLTQNILSMCLREAVTNVVKHSKASRCRIEIIHEVSNIKIIVKDDGIGIDKNNKDGNGLKGMGERLDLIDGTVSLSDQKGAKLIISVPVIIKEREAGVGF</sequence>
<keyword evidence="7" id="KW-1133">Transmembrane helix</keyword>
<reference evidence="11 12" key="1">
    <citation type="submission" date="2024-08" db="EMBL/GenBank/DDBJ databases">
        <title>Two novel Cytobacillus novel species.</title>
        <authorList>
            <person name="Liu G."/>
        </authorList>
    </citation>
    <scope>NUCLEOTIDE SEQUENCE [LARGE SCALE GENOMIC DNA]</scope>
    <source>
        <strain evidence="11 12">FJAT-54145</strain>
    </source>
</reference>
<evidence type="ECO:0000256" key="5">
    <source>
        <dbReference type="ARBA" id="ARBA00023012"/>
    </source>
</evidence>
<evidence type="ECO:0000259" key="10">
    <source>
        <dbReference type="Pfam" id="PF23540"/>
    </source>
</evidence>
<keyword evidence="4 11" id="KW-0418">Kinase</keyword>
<evidence type="ECO:0000256" key="6">
    <source>
        <dbReference type="SAM" id="Coils"/>
    </source>
</evidence>
<dbReference type="EC" id="2.7.13.3" evidence="2"/>
<feature type="domain" description="Signal transduction histidine kinase subgroup 3 dimerisation and phosphoacceptor" evidence="9">
    <location>
        <begin position="176"/>
        <end position="239"/>
    </location>
</feature>
<keyword evidence="12" id="KW-1185">Reference proteome</keyword>
<dbReference type="Pfam" id="PF07730">
    <property type="entry name" value="HisKA_3"/>
    <property type="match status" value="1"/>
</dbReference>
<organism evidence="11 12">
    <name type="scientific">Cytobacillus spartinae</name>
    <dbReference type="NCBI Taxonomy" id="3299023"/>
    <lineage>
        <taxon>Bacteria</taxon>
        <taxon>Bacillati</taxon>
        <taxon>Bacillota</taxon>
        <taxon>Bacilli</taxon>
        <taxon>Bacillales</taxon>
        <taxon>Bacillaceae</taxon>
        <taxon>Cytobacillus</taxon>
    </lineage>
</organism>
<dbReference type="Gene3D" id="1.20.5.1930">
    <property type="match status" value="1"/>
</dbReference>
<dbReference type="PANTHER" id="PTHR24421">
    <property type="entry name" value="NITRATE/NITRITE SENSOR PROTEIN NARX-RELATED"/>
    <property type="match status" value="1"/>
</dbReference>
<feature type="transmembrane region" description="Helical" evidence="7">
    <location>
        <begin position="130"/>
        <end position="148"/>
    </location>
</feature>
<evidence type="ECO:0000259" key="8">
    <source>
        <dbReference type="Pfam" id="PF02518"/>
    </source>
</evidence>
<dbReference type="SUPFAM" id="SSF55874">
    <property type="entry name" value="ATPase domain of HSP90 chaperone/DNA topoisomerase II/histidine kinase"/>
    <property type="match status" value="1"/>
</dbReference>
<comment type="catalytic activity">
    <reaction evidence="1">
        <text>ATP + protein L-histidine = ADP + protein N-phospho-L-histidine.</text>
        <dbReference type="EC" id="2.7.13.3"/>
    </reaction>
</comment>
<dbReference type="Proteomes" id="UP001601059">
    <property type="component" value="Unassembled WGS sequence"/>
</dbReference>
<name>A0ABW6KGI2_9BACI</name>
<evidence type="ECO:0000259" key="9">
    <source>
        <dbReference type="Pfam" id="PF07730"/>
    </source>
</evidence>
<keyword evidence="7" id="KW-0812">Transmembrane</keyword>
<dbReference type="Gene3D" id="3.30.565.10">
    <property type="entry name" value="Histidine kinase-like ATPase, C-terminal domain"/>
    <property type="match status" value="1"/>
</dbReference>
<evidence type="ECO:0000256" key="1">
    <source>
        <dbReference type="ARBA" id="ARBA00000085"/>
    </source>
</evidence>
<evidence type="ECO:0000313" key="11">
    <source>
        <dbReference type="EMBL" id="MFE8701807.1"/>
    </source>
</evidence>
<dbReference type="InterPro" id="IPR003594">
    <property type="entry name" value="HATPase_dom"/>
</dbReference>
<comment type="caution">
    <text evidence="11">The sequence shown here is derived from an EMBL/GenBank/DDBJ whole genome shotgun (WGS) entry which is preliminary data.</text>
</comment>
<dbReference type="PANTHER" id="PTHR24421:SF63">
    <property type="entry name" value="SENSOR HISTIDINE KINASE DESK"/>
    <property type="match status" value="1"/>
</dbReference>
<dbReference type="GO" id="GO:0016301">
    <property type="term" value="F:kinase activity"/>
    <property type="evidence" value="ECO:0007669"/>
    <property type="project" value="UniProtKB-KW"/>
</dbReference>
<evidence type="ECO:0000313" key="12">
    <source>
        <dbReference type="Proteomes" id="UP001601059"/>
    </source>
</evidence>
<gene>
    <name evidence="11" type="ORF">ACFYKX_14500</name>
</gene>
<feature type="transmembrane region" description="Helical" evidence="7">
    <location>
        <begin position="12"/>
        <end position="28"/>
    </location>
</feature>
<proteinExistence type="predicted"/>
<evidence type="ECO:0000256" key="7">
    <source>
        <dbReference type="SAM" id="Phobius"/>
    </source>
</evidence>
<evidence type="ECO:0000256" key="4">
    <source>
        <dbReference type="ARBA" id="ARBA00022777"/>
    </source>
</evidence>
<feature type="transmembrane region" description="Helical" evidence="7">
    <location>
        <begin position="103"/>
        <end position="123"/>
    </location>
</feature>